<feature type="compositionally biased region" description="Polar residues" evidence="1">
    <location>
        <begin position="116"/>
        <end position="127"/>
    </location>
</feature>
<feature type="region of interest" description="Disordered" evidence="1">
    <location>
        <begin position="116"/>
        <end position="165"/>
    </location>
</feature>
<dbReference type="InterPro" id="IPR014752">
    <property type="entry name" value="Arrestin-like_C"/>
</dbReference>
<dbReference type="Gene3D" id="2.60.40.640">
    <property type="match status" value="1"/>
</dbReference>
<keyword evidence="4" id="KW-1185">Reference proteome</keyword>
<proteinExistence type="predicted"/>
<feature type="compositionally biased region" description="Low complexity" evidence="1">
    <location>
        <begin position="690"/>
        <end position="704"/>
    </location>
</feature>
<evidence type="ECO:0000256" key="1">
    <source>
        <dbReference type="SAM" id="MobiDB-lite"/>
    </source>
</evidence>
<gene>
    <name evidence="3" type="ORF">GJ744_006859</name>
</gene>
<dbReference type="OrthoDB" id="2238745at2759"/>
<comment type="caution">
    <text evidence="3">The sequence shown here is derived from an EMBL/GenBank/DDBJ whole genome shotgun (WGS) entry which is preliminary data.</text>
</comment>
<dbReference type="InterPro" id="IPR050357">
    <property type="entry name" value="Arrestin_domain-protein"/>
</dbReference>
<dbReference type="GO" id="GO:0030674">
    <property type="term" value="F:protein-macromolecule adaptor activity"/>
    <property type="evidence" value="ECO:0007669"/>
    <property type="project" value="TreeGrafter"/>
</dbReference>
<reference evidence="3" key="1">
    <citation type="submission" date="2020-02" db="EMBL/GenBank/DDBJ databases">
        <authorList>
            <person name="Palmer J.M."/>
        </authorList>
    </citation>
    <scope>NUCLEOTIDE SEQUENCE</scope>
    <source>
        <strain evidence="3">EPUS1.4</strain>
        <tissue evidence="3">Thallus</tissue>
    </source>
</reference>
<evidence type="ECO:0000313" key="3">
    <source>
        <dbReference type="EMBL" id="KAF7510363.1"/>
    </source>
</evidence>
<dbReference type="Proteomes" id="UP000606974">
    <property type="component" value="Unassembled WGS sequence"/>
</dbReference>
<organism evidence="3 4">
    <name type="scientific">Endocarpon pusillum</name>
    <dbReference type="NCBI Taxonomy" id="364733"/>
    <lineage>
        <taxon>Eukaryota</taxon>
        <taxon>Fungi</taxon>
        <taxon>Dikarya</taxon>
        <taxon>Ascomycota</taxon>
        <taxon>Pezizomycotina</taxon>
        <taxon>Eurotiomycetes</taxon>
        <taxon>Chaetothyriomycetidae</taxon>
        <taxon>Verrucariales</taxon>
        <taxon>Verrucariaceae</taxon>
        <taxon>Endocarpon</taxon>
    </lineage>
</organism>
<dbReference type="AlphaFoldDB" id="A0A8H7AJQ6"/>
<dbReference type="PANTHER" id="PTHR11188:SF174">
    <property type="entry name" value="ARRESTIN-RELATED TRAFFICKING ADAPTER 10-RELATED"/>
    <property type="match status" value="1"/>
</dbReference>
<feature type="region of interest" description="Disordered" evidence="1">
    <location>
        <begin position="689"/>
        <end position="746"/>
    </location>
</feature>
<accession>A0A8H7AJQ6</accession>
<evidence type="ECO:0000313" key="4">
    <source>
        <dbReference type="Proteomes" id="UP000606974"/>
    </source>
</evidence>
<dbReference type="InterPro" id="IPR011022">
    <property type="entry name" value="Arrestin_C-like"/>
</dbReference>
<dbReference type="PANTHER" id="PTHR11188">
    <property type="entry name" value="ARRESTIN DOMAIN CONTAINING PROTEIN"/>
    <property type="match status" value="1"/>
</dbReference>
<feature type="compositionally biased region" description="Basic and acidic residues" evidence="1">
    <location>
        <begin position="144"/>
        <end position="155"/>
    </location>
</feature>
<dbReference type="Pfam" id="PF02752">
    <property type="entry name" value="Arrestin_C"/>
    <property type="match status" value="1"/>
</dbReference>
<feature type="domain" description="Arrestin C-terminal-like" evidence="2">
    <location>
        <begin position="452"/>
        <end position="653"/>
    </location>
</feature>
<sequence>MFCFAGRRPIAELAPQDDLLTLTRPGFQQIRSSQGRLFYLPASPTNSTPTYPGFFRSRTPQPTCLCITSVRADARSRRQPLGASRNAQLPFRVLARSRESAKRLLRLNFSQHSSQPVTIPSAAQSLSEGAATAGSVQDMVSADGGRHSPVRRERGGSSVGGPVSGMVHRPQLVEEARTASYQPKHTETSAPVSALCDEKPIASGNGLSISISLAEPVLYLQGFDQNDSTSGTTTILRGSLHLHVTKQAKLKSISLNFKGKSDTEWPEGIPPRRTEFRDTEIIMNHTWPFFNAQFPHAENSYCADLVHLAKGPVVSTKEVGVTASSFDLFQRTASPRPNMSSREAKRLSLQLNQSRSFGKGESMNGGPTVAQKGFKVFHPGDYVYNFELPVDSRLPESINVELGNVKYELEALVERSGAFRANLVGTKELTMIRAPAEGSLEQIEPIAISRNWEDQLHYDIVISGKSFPLGASVPIAFKLTPLAKVQCHRIKVFVTENIQYFTANKRVHRLEPTRKVQLFEKRADGPSVSAYPGSSMRVTAGGGISWDHREAAARGEENVPRDPSNLLGNLESDSVSIGPTEMEFSVKLPSCHQMKDRAKSEKIHFDTTYQNIQVNHWIKIVMRLSRADENDSSKRRHFEISIDSPFHILSCRATAANTYLPAYTAGGVPATPADEFECGCPGAAMKRRNTPTTLPTTNASTTSLDSIPVLPTRSWTNSTAGLTAPRPAHVHDPSTGVQDPNSGAPRPMHLLRNPSFNPPPFNEEEPPPPLMTPPPHYENIINGDSRHALADYFARLADEMGDDDEQEDRGRVDIPLTPGGRINRSMDASRTWLPLGAPAGV</sequence>
<dbReference type="GO" id="GO:0031625">
    <property type="term" value="F:ubiquitin protein ligase binding"/>
    <property type="evidence" value="ECO:0007669"/>
    <property type="project" value="TreeGrafter"/>
</dbReference>
<dbReference type="SUPFAM" id="SSF81296">
    <property type="entry name" value="E set domains"/>
    <property type="match status" value="1"/>
</dbReference>
<dbReference type="InterPro" id="IPR014756">
    <property type="entry name" value="Ig_E-set"/>
</dbReference>
<dbReference type="GO" id="GO:0005829">
    <property type="term" value="C:cytosol"/>
    <property type="evidence" value="ECO:0007669"/>
    <property type="project" value="TreeGrafter"/>
</dbReference>
<dbReference type="GO" id="GO:0070086">
    <property type="term" value="P:ubiquitin-dependent endocytosis"/>
    <property type="evidence" value="ECO:0007669"/>
    <property type="project" value="TreeGrafter"/>
</dbReference>
<dbReference type="SMART" id="SM01017">
    <property type="entry name" value="Arrestin_C"/>
    <property type="match status" value="1"/>
</dbReference>
<name>A0A8H7AJQ6_9EURO</name>
<dbReference type="EMBL" id="JAACFV010000031">
    <property type="protein sequence ID" value="KAF7510363.1"/>
    <property type="molecule type" value="Genomic_DNA"/>
</dbReference>
<feature type="region of interest" description="Disordered" evidence="1">
    <location>
        <begin position="801"/>
        <end position="825"/>
    </location>
</feature>
<evidence type="ECO:0000259" key="2">
    <source>
        <dbReference type="SMART" id="SM01017"/>
    </source>
</evidence>
<protein>
    <recommendedName>
        <fullName evidence="2">Arrestin C-terminal-like domain-containing protein</fullName>
    </recommendedName>
</protein>